<dbReference type="RefSeq" id="WP_284062465.1">
    <property type="nucleotide sequence ID" value="NZ_CP126158.1"/>
</dbReference>
<sequence>MSTDSPANSPGTVQLVRHATLLITLDETTLLVDPMLGEAGADPPVENTPNQRRNPTVDLPPVDLDHDAVLVTHRHNDHFDDAARDRLDTDVPLIGHPEQIEAFESEGFTDARPLDGEVAVGDLRVAPTPARHGHGDLATAMAPVTGALVRGSARDRSVYLTGDTVWYDGVAETLATAQPNAVVVNAGGARFREGKPITMDADDVRRVREATPDDSTVAAAHMDAINHCLVTRDDLRDAVDGVAIPADGEVIPVE</sequence>
<dbReference type="PANTHER" id="PTHR43546">
    <property type="entry name" value="UPF0173 METAL-DEPENDENT HYDROLASE MJ1163-RELATED"/>
    <property type="match status" value="1"/>
</dbReference>
<dbReference type="PANTHER" id="PTHR43546:SF9">
    <property type="entry name" value="L-ASCORBATE-6-PHOSPHATE LACTONASE ULAG-RELATED"/>
    <property type="match status" value="1"/>
</dbReference>
<dbReference type="InterPro" id="IPR050114">
    <property type="entry name" value="UPF0173_UPF0282_UlaG_hydrolase"/>
</dbReference>
<dbReference type="Pfam" id="PF12706">
    <property type="entry name" value="Lactamase_B_2"/>
    <property type="match status" value="1"/>
</dbReference>
<dbReference type="InterPro" id="IPR036866">
    <property type="entry name" value="RibonucZ/Hydroxyglut_hydro"/>
</dbReference>
<reference evidence="4 5" key="1">
    <citation type="journal article" date="2019" name="Int. J. Syst. Evol. Microbiol.">
        <title>The Global Catalogue of Microorganisms (GCM) 10K type strain sequencing project: providing services to taxonomists for standard genome sequencing and annotation.</title>
        <authorList>
            <consortium name="The Broad Institute Genomics Platform"/>
            <consortium name="The Broad Institute Genome Sequencing Center for Infectious Disease"/>
            <person name="Wu L."/>
            <person name="Ma J."/>
        </authorList>
    </citation>
    <scope>NUCLEOTIDE SEQUENCE [LARGE SCALE GENOMIC DNA]</scope>
    <source>
        <strain evidence="4 5">SYNS20</strain>
    </source>
</reference>
<dbReference type="Gene3D" id="3.60.15.10">
    <property type="entry name" value="Ribonuclease Z/Hydroxyacylglutathione hydrolase-like"/>
    <property type="match status" value="1"/>
</dbReference>
<evidence type="ECO:0000256" key="2">
    <source>
        <dbReference type="SAM" id="MobiDB-lite"/>
    </source>
</evidence>
<feature type="region of interest" description="Disordered" evidence="2">
    <location>
        <begin position="36"/>
        <end position="61"/>
    </location>
</feature>
<dbReference type="GeneID" id="81208670"/>
<evidence type="ECO:0000313" key="5">
    <source>
        <dbReference type="Proteomes" id="UP001596443"/>
    </source>
</evidence>
<dbReference type="InterPro" id="IPR001279">
    <property type="entry name" value="Metallo-B-lactamas"/>
</dbReference>
<evidence type="ECO:0000313" key="4">
    <source>
        <dbReference type="EMBL" id="MFC6785625.1"/>
    </source>
</evidence>
<dbReference type="GO" id="GO:0016787">
    <property type="term" value="F:hydrolase activity"/>
    <property type="evidence" value="ECO:0007669"/>
    <property type="project" value="UniProtKB-KW"/>
</dbReference>
<dbReference type="SUPFAM" id="SSF56281">
    <property type="entry name" value="Metallo-hydrolase/oxidoreductase"/>
    <property type="match status" value="1"/>
</dbReference>
<dbReference type="EMBL" id="JBHSWX010000012">
    <property type="protein sequence ID" value="MFC6785625.1"/>
    <property type="molecule type" value="Genomic_DNA"/>
</dbReference>
<keyword evidence="1" id="KW-0378">Hydrolase</keyword>
<accession>A0ABD5T897</accession>
<organism evidence="4 5">
    <name type="scientific">Halobaculum halobium</name>
    <dbReference type="NCBI Taxonomy" id="3032281"/>
    <lineage>
        <taxon>Archaea</taxon>
        <taxon>Methanobacteriati</taxon>
        <taxon>Methanobacteriota</taxon>
        <taxon>Stenosarchaea group</taxon>
        <taxon>Halobacteria</taxon>
        <taxon>Halobacteriales</taxon>
        <taxon>Haloferacaceae</taxon>
        <taxon>Halobaculum</taxon>
    </lineage>
</organism>
<dbReference type="SMART" id="SM00849">
    <property type="entry name" value="Lactamase_B"/>
    <property type="match status" value="1"/>
</dbReference>
<feature type="domain" description="Metallo-beta-lactamase" evidence="3">
    <location>
        <begin position="16"/>
        <end position="221"/>
    </location>
</feature>
<proteinExistence type="predicted"/>
<dbReference type="Proteomes" id="UP001596443">
    <property type="component" value="Unassembled WGS sequence"/>
</dbReference>
<evidence type="ECO:0000256" key="1">
    <source>
        <dbReference type="ARBA" id="ARBA00022801"/>
    </source>
</evidence>
<protein>
    <submittedName>
        <fullName evidence="4">MBL fold metallo-hydrolase</fullName>
    </submittedName>
</protein>
<evidence type="ECO:0000259" key="3">
    <source>
        <dbReference type="SMART" id="SM00849"/>
    </source>
</evidence>
<keyword evidence="5" id="KW-1185">Reference proteome</keyword>
<comment type="caution">
    <text evidence="4">The sequence shown here is derived from an EMBL/GenBank/DDBJ whole genome shotgun (WGS) entry which is preliminary data.</text>
</comment>
<name>A0ABD5T897_9EURY</name>
<gene>
    <name evidence="4" type="ORF">ACFQFD_06445</name>
</gene>
<dbReference type="AlphaFoldDB" id="A0ABD5T897"/>